<proteinExistence type="inferred from homology"/>
<keyword evidence="5" id="KW-1185">Reference proteome</keyword>
<dbReference type="GO" id="GO:0016829">
    <property type="term" value="F:lyase activity"/>
    <property type="evidence" value="ECO:0007669"/>
    <property type="project" value="UniProtKB-KW"/>
</dbReference>
<protein>
    <submittedName>
        <fullName evidence="4">Amino acid deaminase</fullName>
    </submittedName>
</protein>
<accession>A0A7W4K5I4</accession>
<evidence type="ECO:0000259" key="3">
    <source>
        <dbReference type="SMART" id="SM01119"/>
    </source>
</evidence>
<evidence type="ECO:0000256" key="2">
    <source>
        <dbReference type="ARBA" id="ARBA00023239"/>
    </source>
</evidence>
<name>A0A7W4K5I4_9PROT</name>
<dbReference type="InterPro" id="IPR026956">
    <property type="entry name" value="D-ser_dehydrat-like_dom"/>
</dbReference>
<dbReference type="SUPFAM" id="SSF51419">
    <property type="entry name" value="PLP-binding barrel"/>
    <property type="match status" value="1"/>
</dbReference>
<dbReference type="InterPro" id="IPR029066">
    <property type="entry name" value="PLP-binding_barrel"/>
</dbReference>
<dbReference type="RefSeq" id="WP_182954706.1">
    <property type="nucleotide sequence ID" value="NZ_JABEQM010000002.1"/>
</dbReference>
<dbReference type="InterPro" id="IPR001608">
    <property type="entry name" value="Ala_racemase_N"/>
</dbReference>
<dbReference type="Proteomes" id="UP000578030">
    <property type="component" value="Unassembled WGS sequence"/>
</dbReference>
<comment type="caution">
    <text evidence="4">The sequence shown here is derived from an EMBL/GenBank/DDBJ whole genome shotgun (WGS) entry which is preliminary data.</text>
</comment>
<dbReference type="Pfam" id="PF01168">
    <property type="entry name" value="Ala_racemase_N"/>
    <property type="match status" value="1"/>
</dbReference>
<dbReference type="PANTHER" id="PTHR28004:SF8">
    <property type="entry name" value="D-SERINE DEAMINASE"/>
    <property type="match status" value="1"/>
</dbReference>
<keyword evidence="2" id="KW-0456">Lyase</keyword>
<dbReference type="SMART" id="SM01119">
    <property type="entry name" value="D-ser_dehydrat"/>
    <property type="match status" value="1"/>
</dbReference>
<dbReference type="InterPro" id="IPR051466">
    <property type="entry name" value="D-amino_acid_metab_enzyme"/>
</dbReference>
<evidence type="ECO:0000256" key="1">
    <source>
        <dbReference type="ARBA" id="ARBA00005323"/>
    </source>
</evidence>
<reference evidence="4 5" key="1">
    <citation type="submission" date="2020-04" db="EMBL/GenBank/DDBJ databases">
        <title>Description of novel Gluconacetobacter.</title>
        <authorList>
            <person name="Sombolestani A."/>
        </authorList>
    </citation>
    <scope>NUCLEOTIDE SEQUENCE [LARGE SCALE GENOMIC DNA]</scope>
    <source>
        <strain evidence="4 5">LMG 27802</strain>
    </source>
</reference>
<organism evidence="4 5">
    <name type="scientific">Gluconacetobacter tumulisoli</name>
    <dbReference type="NCBI Taxonomy" id="1286189"/>
    <lineage>
        <taxon>Bacteria</taxon>
        <taxon>Pseudomonadati</taxon>
        <taxon>Pseudomonadota</taxon>
        <taxon>Alphaproteobacteria</taxon>
        <taxon>Acetobacterales</taxon>
        <taxon>Acetobacteraceae</taxon>
        <taxon>Gluconacetobacter</taxon>
    </lineage>
</organism>
<dbReference type="Pfam" id="PF14031">
    <property type="entry name" value="D-ser_dehydrat"/>
    <property type="match status" value="1"/>
</dbReference>
<dbReference type="AlphaFoldDB" id="A0A7W4K5I4"/>
<gene>
    <name evidence="4" type="ORF">HLH28_03935</name>
</gene>
<evidence type="ECO:0000313" key="4">
    <source>
        <dbReference type="EMBL" id="MBB2200736.1"/>
    </source>
</evidence>
<evidence type="ECO:0000313" key="5">
    <source>
        <dbReference type="Proteomes" id="UP000578030"/>
    </source>
</evidence>
<sequence>MTLDETVRGVPPGSGTLALQDVPAQGWRPASGDMTLPVLTLDLPAFAGNAAAMLAFARQAGVAIAPHAKTPMIPELAAMLMAGGAWGMTVANLRQALVMLRAGIDRLIFANELGGPSAARHLARVLRAYPDAQILFFADSPAIVRSLAAAARMAGRRHLPVLVEMGAARAGARTLAQGDAVMAAILAEGQWLRLAGVGTYEGTISGDGPADTISRITTLLSLTAKMFTRIRRAEPDIPLTLTAGGSVYYDQVLAQLAPIAAADGNATLILRSGAAFFQDHGPYEQALHAVAARKAQLPGQIFPDLAALRPALRLWAEVLSRPEEGVAICGFGLRDASNDAGLPRPLAAYRDGGPVADFDPSYAMVTKLNDQHAFLCGSAADGLQVGDCVEFGIAHPCTCLDRWRILFALDADGVVTAAYQTEFG</sequence>
<dbReference type="Gene3D" id="2.40.37.20">
    <property type="entry name" value="D-serine dehydratase-like domain"/>
    <property type="match status" value="1"/>
</dbReference>
<feature type="domain" description="D-serine dehydratase-like" evidence="3">
    <location>
        <begin position="311"/>
        <end position="410"/>
    </location>
</feature>
<dbReference type="InterPro" id="IPR042208">
    <property type="entry name" value="D-ser_dehydrat-like_sf"/>
</dbReference>
<dbReference type="EMBL" id="JABEQM010000002">
    <property type="protein sequence ID" value="MBB2200736.1"/>
    <property type="molecule type" value="Genomic_DNA"/>
</dbReference>
<comment type="similarity">
    <text evidence="1">Belongs to the DSD1 family.</text>
</comment>
<dbReference type="Gene3D" id="3.20.20.10">
    <property type="entry name" value="Alanine racemase"/>
    <property type="match status" value="1"/>
</dbReference>
<dbReference type="PANTHER" id="PTHR28004">
    <property type="entry name" value="ZGC:162816-RELATED"/>
    <property type="match status" value="1"/>
</dbReference>